<evidence type="ECO:0000313" key="2">
    <source>
        <dbReference type="EMBL" id="KAJ7384314.1"/>
    </source>
</evidence>
<dbReference type="SMART" id="SM00060">
    <property type="entry name" value="FN3"/>
    <property type="match status" value="1"/>
</dbReference>
<dbReference type="SUPFAM" id="SSF49265">
    <property type="entry name" value="Fibronectin type III"/>
    <property type="match status" value="1"/>
</dbReference>
<dbReference type="CDD" id="cd00063">
    <property type="entry name" value="FN3"/>
    <property type="match status" value="1"/>
</dbReference>
<dbReference type="AlphaFoldDB" id="A0A9X0D4A1"/>
<dbReference type="InterPro" id="IPR013783">
    <property type="entry name" value="Ig-like_fold"/>
</dbReference>
<organism evidence="2 3">
    <name type="scientific">Desmophyllum pertusum</name>
    <dbReference type="NCBI Taxonomy" id="174260"/>
    <lineage>
        <taxon>Eukaryota</taxon>
        <taxon>Metazoa</taxon>
        <taxon>Cnidaria</taxon>
        <taxon>Anthozoa</taxon>
        <taxon>Hexacorallia</taxon>
        <taxon>Scleractinia</taxon>
        <taxon>Caryophylliina</taxon>
        <taxon>Caryophylliidae</taxon>
        <taxon>Desmophyllum</taxon>
    </lineage>
</organism>
<protein>
    <recommendedName>
        <fullName evidence="1">Fibronectin type-III domain-containing protein</fullName>
    </recommendedName>
</protein>
<dbReference type="Gene3D" id="2.60.40.10">
    <property type="entry name" value="Immunoglobulins"/>
    <property type="match status" value="1"/>
</dbReference>
<reference evidence="2" key="1">
    <citation type="submission" date="2023-01" db="EMBL/GenBank/DDBJ databases">
        <title>Genome assembly of the deep-sea coral Lophelia pertusa.</title>
        <authorList>
            <person name="Herrera S."/>
            <person name="Cordes E."/>
        </authorList>
    </citation>
    <scope>NUCLEOTIDE SEQUENCE</scope>
    <source>
        <strain evidence="2">USNM1676648</strain>
        <tissue evidence="2">Polyp</tissue>
    </source>
</reference>
<dbReference type="EMBL" id="MU825888">
    <property type="protein sequence ID" value="KAJ7384314.1"/>
    <property type="molecule type" value="Genomic_DNA"/>
</dbReference>
<gene>
    <name evidence="2" type="ORF">OS493_022421</name>
</gene>
<name>A0A9X0D4A1_9CNID</name>
<dbReference type="InterPro" id="IPR003961">
    <property type="entry name" value="FN3_dom"/>
</dbReference>
<dbReference type="InterPro" id="IPR036116">
    <property type="entry name" value="FN3_sf"/>
</dbReference>
<dbReference type="OrthoDB" id="5981765at2759"/>
<evidence type="ECO:0000313" key="3">
    <source>
        <dbReference type="Proteomes" id="UP001163046"/>
    </source>
</evidence>
<dbReference type="PROSITE" id="PS50853">
    <property type="entry name" value="FN3"/>
    <property type="match status" value="1"/>
</dbReference>
<dbReference type="Pfam" id="PF00041">
    <property type="entry name" value="fn3"/>
    <property type="match status" value="1"/>
</dbReference>
<keyword evidence="3" id="KW-1185">Reference proteome</keyword>
<dbReference type="Proteomes" id="UP001163046">
    <property type="component" value="Unassembled WGS sequence"/>
</dbReference>
<evidence type="ECO:0000259" key="1">
    <source>
        <dbReference type="PROSITE" id="PS50853"/>
    </source>
</evidence>
<comment type="caution">
    <text evidence="2">The sequence shown here is derived from an EMBL/GenBank/DDBJ whole genome shotgun (WGS) entry which is preliminary data.</text>
</comment>
<proteinExistence type="predicted"/>
<sequence>MAMTWLCCVLVKMNNTNNNSTYKKPGSPAITSSAADIQATSLTAKWTPPADNGGSSITAYRVVILNGSSEIKNVNITDPGTTSLSVGGLDRDTNYTVKVFARNAVFEGLAGEKLMKTKFEGKPQSQYIFLV</sequence>
<feature type="domain" description="Fibronectin type-III" evidence="1">
    <location>
        <begin position="24"/>
        <end position="121"/>
    </location>
</feature>
<accession>A0A9X0D4A1</accession>